<organism evidence="1">
    <name type="scientific">freshwater metagenome</name>
    <dbReference type="NCBI Taxonomy" id="449393"/>
    <lineage>
        <taxon>unclassified sequences</taxon>
        <taxon>metagenomes</taxon>
        <taxon>ecological metagenomes</taxon>
    </lineage>
</organism>
<evidence type="ECO:0000313" key="1">
    <source>
        <dbReference type="EMBL" id="CAB4334635.1"/>
    </source>
</evidence>
<dbReference type="EMBL" id="CAFAAW010000038">
    <property type="protein sequence ID" value="CAB4809111.1"/>
    <property type="molecule type" value="Genomic_DNA"/>
</dbReference>
<reference evidence="1" key="1">
    <citation type="submission" date="2020-05" db="EMBL/GenBank/DDBJ databases">
        <authorList>
            <person name="Chiriac C."/>
            <person name="Salcher M."/>
            <person name="Ghai R."/>
            <person name="Kavagutti S V."/>
        </authorList>
    </citation>
    <scope>NUCLEOTIDE SEQUENCE</scope>
</reference>
<sequence length="46" mass="4796">MKTIAALTAASIALIAGVFIGKAEPINCEGVGKCYSSDIAYSRRSF</sequence>
<accession>A0A6J5YVY4</accession>
<evidence type="ECO:0000313" key="4">
    <source>
        <dbReference type="EMBL" id="CAB4693938.1"/>
    </source>
</evidence>
<dbReference type="EMBL" id="CAEZXU010000015">
    <property type="protein sequence ID" value="CAB4693938.1"/>
    <property type="molecule type" value="Genomic_DNA"/>
</dbReference>
<evidence type="ECO:0000313" key="5">
    <source>
        <dbReference type="EMBL" id="CAB4809111.1"/>
    </source>
</evidence>
<evidence type="ECO:0000313" key="6">
    <source>
        <dbReference type="EMBL" id="CAB4975479.1"/>
    </source>
</evidence>
<protein>
    <submittedName>
        <fullName evidence="1">Unannotated protein</fullName>
    </submittedName>
</protein>
<evidence type="ECO:0000313" key="3">
    <source>
        <dbReference type="EMBL" id="CAB4658436.1"/>
    </source>
</evidence>
<dbReference type="EMBL" id="CAEZWN010000074">
    <property type="protein sequence ID" value="CAB4658436.1"/>
    <property type="molecule type" value="Genomic_DNA"/>
</dbReference>
<dbReference type="EMBL" id="CAEZUT010000104">
    <property type="protein sequence ID" value="CAB4616072.1"/>
    <property type="molecule type" value="Genomic_DNA"/>
</dbReference>
<dbReference type="EMBL" id="CAESAM010000013">
    <property type="protein sequence ID" value="CAB4334635.1"/>
    <property type="molecule type" value="Genomic_DNA"/>
</dbReference>
<dbReference type="AlphaFoldDB" id="A0A6J5YVY4"/>
<proteinExistence type="predicted"/>
<gene>
    <name evidence="2" type="ORF">UFOPK1854_00850</name>
    <name evidence="3" type="ORF">UFOPK2252_00777</name>
    <name evidence="4" type="ORF">UFOPK2592_00373</name>
    <name evidence="5" type="ORF">UFOPK3120_00465</name>
    <name evidence="6" type="ORF">UFOPK3935_00403</name>
    <name evidence="1" type="ORF">UFOPK4171_00266</name>
</gene>
<dbReference type="EMBL" id="CAFBOH010000031">
    <property type="protein sequence ID" value="CAB4975479.1"/>
    <property type="molecule type" value="Genomic_DNA"/>
</dbReference>
<name>A0A6J5YVY4_9ZZZZ</name>
<evidence type="ECO:0000313" key="2">
    <source>
        <dbReference type="EMBL" id="CAB4616072.1"/>
    </source>
</evidence>